<dbReference type="EC" id="4.2.1.2" evidence="12"/>
<evidence type="ECO:0000259" key="13">
    <source>
        <dbReference type="Pfam" id="PF05681"/>
    </source>
</evidence>
<keyword evidence="6 12" id="KW-0004">4Fe-4S</keyword>
<keyword evidence="10 12" id="KW-0411">Iron-sulfur</keyword>
<dbReference type="InterPro" id="IPR020557">
    <property type="entry name" value="Fumarate_lyase_CS"/>
</dbReference>
<keyword evidence="7" id="KW-0816">Tricarboxylic acid cycle</keyword>
<comment type="subunit">
    <text evidence="5 12">Homodimer.</text>
</comment>
<dbReference type="InterPro" id="IPR051208">
    <property type="entry name" value="Class-I_Fumarase/Tartrate_DH"/>
</dbReference>
<dbReference type="SUPFAM" id="SSF117457">
    <property type="entry name" value="FumA C-terminal domain-like"/>
    <property type="match status" value="1"/>
</dbReference>
<reference evidence="15 16" key="1">
    <citation type="submission" date="2023-08" db="EMBL/GenBank/DDBJ databases">
        <authorList>
            <person name="Sharma P."/>
            <person name="Verma V."/>
            <person name="Mohan M.K."/>
            <person name="Dubey A.K."/>
        </authorList>
    </citation>
    <scope>NUCLEOTIDE SEQUENCE [LARGE SCALE GENOMIC DNA]</scope>
    <source>
        <strain evidence="15 16">ADP4</strain>
    </source>
</reference>
<dbReference type="Proteomes" id="UP001348265">
    <property type="component" value="Unassembled WGS sequence"/>
</dbReference>
<comment type="cofactor">
    <cofactor evidence="2 12">
        <name>[4Fe-4S] cluster</name>
        <dbReference type="ChEBI" id="CHEBI:49883"/>
    </cofactor>
</comment>
<dbReference type="InterPro" id="IPR011167">
    <property type="entry name" value="Fe_dep_fumarate_hydratase"/>
</dbReference>
<evidence type="ECO:0000256" key="8">
    <source>
        <dbReference type="ARBA" id="ARBA00022723"/>
    </source>
</evidence>
<dbReference type="Pfam" id="PF05681">
    <property type="entry name" value="Fumerase"/>
    <property type="match status" value="1"/>
</dbReference>
<feature type="domain" description="Fe-S hydro-lyase tartrate dehydratase alpha-type catalytic" evidence="13">
    <location>
        <begin position="56"/>
        <end position="332"/>
    </location>
</feature>
<dbReference type="EMBL" id="JAVFKM010000002">
    <property type="protein sequence ID" value="MEF3112893.1"/>
    <property type="molecule type" value="Genomic_DNA"/>
</dbReference>
<protein>
    <recommendedName>
        <fullName evidence="12">Fumarate hydratase class I</fullName>
        <ecNumber evidence="12">4.2.1.2</ecNumber>
    </recommendedName>
</protein>
<keyword evidence="9 12" id="KW-0408">Iron</keyword>
<evidence type="ECO:0000256" key="7">
    <source>
        <dbReference type="ARBA" id="ARBA00022532"/>
    </source>
</evidence>
<name>A0ABU7WMZ4_9ACTN</name>
<dbReference type="PROSITE" id="PS00163">
    <property type="entry name" value="FUMARATE_LYASES"/>
    <property type="match status" value="1"/>
</dbReference>
<evidence type="ECO:0000256" key="3">
    <source>
        <dbReference type="ARBA" id="ARBA00004859"/>
    </source>
</evidence>
<comment type="function">
    <text evidence="12">Catalyzes the reversible hydration of fumarate to (S)-malate.</text>
</comment>
<evidence type="ECO:0000256" key="1">
    <source>
        <dbReference type="ARBA" id="ARBA00000929"/>
    </source>
</evidence>
<keyword evidence="8 12" id="KW-0479">Metal-binding</keyword>
<dbReference type="InterPro" id="IPR004646">
    <property type="entry name" value="Fe-S_hydro-lyase_TtdA-typ_cat"/>
</dbReference>
<accession>A0ABU7WMZ4</accession>
<dbReference type="NCBIfam" id="TIGR00723">
    <property type="entry name" value="ttdB_fumA_fumB"/>
    <property type="match status" value="1"/>
</dbReference>
<dbReference type="GO" id="GO:0004333">
    <property type="term" value="F:fumarate hydratase activity"/>
    <property type="evidence" value="ECO:0007669"/>
    <property type="project" value="UniProtKB-EC"/>
</dbReference>
<dbReference type="NCBIfam" id="TIGR00722">
    <property type="entry name" value="ttdA_fumA_fumB"/>
    <property type="match status" value="1"/>
</dbReference>
<comment type="catalytic activity">
    <reaction evidence="1 12">
        <text>(S)-malate = fumarate + H2O</text>
        <dbReference type="Rhea" id="RHEA:12460"/>
        <dbReference type="ChEBI" id="CHEBI:15377"/>
        <dbReference type="ChEBI" id="CHEBI:15589"/>
        <dbReference type="ChEBI" id="CHEBI:29806"/>
        <dbReference type="EC" id="4.2.1.2"/>
    </reaction>
</comment>
<evidence type="ECO:0000256" key="9">
    <source>
        <dbReference type="ARBA" id="ARBA00023004"/>
    </source>
</evidence>
<evidence type="ECO:0000256" key="10">
    <source>
        <dbReference type="ARBA" id="ARBA00023014"/>
    </source>
</evidence>
<gene>
    <name evidence="15" type="ORF">RB636_06705</name>
</gene>
<sequence>MSPVSRPARPEFAYTDLLPVGEDNTPYRLVTSEGVSTFEADGRTFLKVEPEALRKLAAEAMHDISHYLRPAHLAQLRRILDDPEASANDRFVALDLLKNANIAAAGVLPMCQDTGTAIVMGKRGQNVLTQGRDEEALSRGIYDAYTQLNLRYSQMAPLTMWDEKNTGSNLPAQIELYANDGDAYKFLFMAKGGGSANKSFLYQETKAVLNEASMMKFLEEKIRSLGTAACPPYHLAIVVGGTSAEYAMKTAKYASAHYLDELPAEGSPTGHGFRDKELEEKVFELTQKIGIGAQFGGKYFCHDVRVVRLPRHGASCPVAIAVSCSADRQAVAKITAEGVFLEQLEKDPARFLPETTEAELTEGAGPDLDAVRIDLNRPMDDVLAELTKHPVKTRLSLTGTLVVARDIAHAKIKERLDAGEEMPEYLKNHPVYYAGPAKTPEGYASGSFGPTTAGRMDAYVEQFQAAGGSKIMLAKGNRSKQVTDACAAHGGFYLGSIGGPAARLAQDCIKKVEVLEYEELGMEAVWRIEVEDFPAFIVVDDKGNDFFQDPAPAPTFTSIPVRTA</sequence>
<organism evidence="15 16">
    <name type="scientific">Streptomyces chrestomyceticus</name>
    <dbReference type="NCBI Taxonomy" id="68185"/>
    <lineage>
        <taxon>Bacteria</taxon>
        <taxon>Bacillati</taxon>
        <taxon>Actinomycetota</taxon>
        <taxon>Actinomycetes</taxon>
        <taxon>Kitasatosporales</taxon>
        <taxon>Streptomycetaceae</taxon>
        <taxon>Streptomyces</taxon>
    </lineage>
</organism>
<evidence type="ECO:0000256" key="5">
    <source>
        <dbReference type="ARBA" id="ARBA00011738"/>
    </source>
</evidence>
<comment type="pathway">
    <text evidence="3">Carbohydrate metabolism; tricarboxylic acid cycle; (S)-malate from fumarate: step 1/1.</text>
</comment>
<comment type="caution">
    <text evidence="15">The sequence shown here is derived from an EMBL/GenBank/DDBJ whole genome shotgun (WGS) entry which is preliminary data.</text>
</comment>
<evidence type="ECO:0000256" key="2">
    <source>
        <dbReference type="ARBA" id="ARBA00001966"/>
    </source>
</evidence>
<feature type="domain" description="Fe-S hydro-lyase tartrate dehydratase beta-type catalytic" evidence="14">
    <location>
        <begin position="338"/>
        <end position="549"/>
    </location>
</feature>
<evidence type="ECO:0000256" key="12">
    <source>
        <dbReference type="PIRNR" id="PIRNR001394"/>
    </source>
</evidence>
<dbReference type="InterPro" id="IPR036660">
    <property type="entry name" value="Fe-S_hydroAse_TtdB_cat_sf"/>
</dbReference>
<keyword evidence="16" id="KW-1185">Reference proteome</keyword>
<dbReference type="PIRSF" id="PIRSF001394">
    <property type="entry name" value="Fe_dep_fumar_hy"/>
    <property type="match status" value="1"/>
</dbReference>
<keyword evidence="11 12" id="KW-0456">Lyase</keyword>
<proteinExistence type="inferred from homology"/>
<dbReference type="Gene3D" id="3.20.130.10">
    <property type="entry name" value="Fe-S hydro-lyase, tartrate dehydratase beta-type, catalytic domain"/>
    <property type="match status" value="1"/>
</dbReference>
<dbReference type="RefSeq" id="WP_331785703.1">
    <property type="nucleotide sequence ID" value="NZ_JAVFKM010000002.1"/>
</dbReference>
<evidence type="ECO:0000256" key="6">
    <source>
        <dbReference type="ARBA" id="ARBA00022485"/>
    </source>
</evidence>
<dbReference type="InterPro" id="IPR004647">
    <property type="entry name" value="Fe-S_hydro-lyase_TtdB-typ_cat"/>
</dbReference>
<dbReference type="Pfam" id="PF05683">
    <property type="entry name" value="Fumerase_C"/>
    <property type="match status" value="1"/>
</dbReference>
<dbReference type="PANTHER" id="PTHR30389">
    <property type="entry name" value="FUMARATE HYDRATASE-RELATED"/>
    <property type="match status" value="1"/>
</dbReference>
<dbReference type="PANTHER" id="PTHR30389:SF0">
    <property type="entry name" value="FUMARATE HYDRATASE CLASS I, AEROBIC"/>
    <property type="match status" value="1"/>
</dbReference>
<evidence type="ECO:0000256" key="4">
    <source>
        <dbReference type="ARBA" id="ARBA00008876"/>
    </source>
</evidence>
<evidence type="ECO:0000256" key="11">
    <source>
        <dbReference type="ARBA" id="ARBA00023239"/>
    </source>
</evidence>
<comment type="similarity">
    <text evidence="4 12">Belongs to the class-I fumarase family.</text>
</comment>
<evidence type="ECO:0000313" key="16">
    <source>
        <dbReference type="Proteomes" id="UP001348265"/>
    </source>
</evidence>
<evidence type="ECO:0000313" key="15">
    <source>
        <dbReference type="EMBL" id="MEF3112893.1"/>
    </source>
</evidence>
<evidence type="ECO:0000259" key="14">
    <source>
        <dbReference type="Pfam" id="PF05683"/>
    </source>
</evidence>